<name>A0A3S8U7L3_9RHOB</name>
<dbReference type="InterPro" id="IPR005467">
    <property type="entry name" value="His_kinase_dom"/>
</dbReference>
<keyword evidence="10 18" id="KW-0418">Kinase</keyword>
<accession>A0A3S8U7L3</accession>
<dbReference type="PROSITE" id="PS50885">
    <property type="entry name" value="HAMP"/>
    <property type="match status" value="1"/>
</dbReference>
<evidence type="ECO:0000256" key="11">
    <source>
        <dbReference type="ARBA" id="ARBA00022840"/>
    </source>
</evidence>
<dbReference type="Gene3D" id="1.10.287.130">
    <property type="match status" value="1"/>
</dbReference>
<sequence>MTFNPTRWPIRWQIAALLILTQVMAHVVTITMIDLSTNQTGGGRAQLGVAASEPLLTVLRMARQADIPEMTDRLATLLATDDRFRLEASMSEAVAARAAVDIPGLEAALANALPDYWRDQVLVFDGSTGGLAALLPTVDFAVAAQLPTGDWLVFEPRSDSFVQRVPRTVALIGLSILALTVMFLSVWAGTALVAPISDLARGAERFAGDADATDLPDRGPVEVRRATLAFNKMRQRIRKLISDRSQTLASIGHDMRTPLTRLLLRLELLDDSPAKTAMEGDIQVLERMIDDALGFLRSEHRPLALELVDIAVLAKTVADEFADHGHAIDYHGPQHLVVRCDHDLIRRVLENVIGNAAKFAGEAQVLVSEKKTDAVVIEVRDNGPGIPLDHREKVLEPFTRVEAVRSGTALKSEGFGLGLAIARDLMERHGGMLGLSDNHPQGLSVTLTLPKAAADDHAGPRTA</sequence>
<keyword evidence="13" id="KW-0902">Two-component regulatory system</keyword>
<evidence type="ECO:0000256" key="13">
    <source>
        <dbReference type="ARBA" id="ARBA00023012"/>
    </source>
</evidence>
<evidence type="ECO:0000256" key="2">
    <source>
        <dbReference type="ARBA" id="ARBA00004429"/>
    </source>
</evidence>
<dbReference type="SMART" id="SM00304">
    <property type="entry name" value="HAMP"/>
    <property type="match status" value="1"/>
</dbReference>
<dbReference type="GO" id="GO:0000155">
    <property type="term" value="F:phosphorelay sensor kinase activity"/>
    <property type="evidence" value="ECO:0007669"/>
    <property type="project" value="InterPro"/>
</dbReference>
<dbReference type="Pfam" id="PF02518">
    <property type="entry name" value="HATPase_c"/>
    <property type="match status" value="1"/>
</dbReference>
<keyword evidence="5" id="KW-0997">Cell inner membrane</keyword>
<dbReference type="AlphaFoldDB" id="A0A3S8U7L3"/>
<dbReference type="CDD" id="cd00075">
    <property type="entry name" value="HATPase"/>
    <property type="match status" value="1"/>
</dbReference>
<dbReference type="Gene3D" id="3.30.565.10">
    <property type="entry name" value="Histidine kinase-like ATPase, C-terminal domain"/>
    <property type="match status" value="1"/>
</dbReference>
<organism evidence="18 19">
    <name type="scientific">Tabrizicola piscis</name>
    <dbReference type="NCBI Taxonomy" id="2494374"/>
    <lineage>
        <taxon>Bacteria</taxon>
        <taxon>Pseudomonadati</taxon>
        <taxon>Pseudomonadota</taxon>
        <taxon>Alphaproteobacteria</taxon>
        <taxon>Rhodobacterales</taxon>
        <taxon>Paracoccaceae</taxon>
        <taxon>Tabrizicola</taxon>
    </lineage>
</organism>
<evidence type="ECO:0000256" key="7">
    <source>
        <dbReference type="ARBA" id="ARBA00022679"/>
    </source>
</evidence>
<dbReference type="SUPFAM" id="SSF55874">
    <property type="entry name" value="ATPase domain of HSP90 chaperone/DNA topoisomerase II/histidine kinase"/>
    <property type="match status" value="1"/>
</dbReference>
<keyword evidence="4" id="KW-1003">Cell membrane</keyword>
<feature type="domain" description="HAMP" evidence="17">
    <location>
        <begin position="190"/>
        <end position="242"/>
    </location>
</feature>
<dbReference type="GO" id="GO:0005524">
    <property type="term" value="F:ATP binding"/>
    <property type="evidence" value="ECO:0007669"/>
    <property type="project" value="UniProtKB-KW"/>
</dbReference>
<dbReference type="SMART" id="SM00388">
    <property type="entry name" value="HisKA"/>
    <property type="match status" value="1"/>
</dbReference>
<dbReference type="CDD" id="cd06225">
    <property type="entry name" value="HAMP"/>
    <property type="match status" value="1"/>
</dbReference>
<keyword evidence="6" id="KW-0597">Phosphoprotein</keyword>
<dbReference type="InterPro" id="IPR050980">
    <property type="entry name" value="2C_sensor_his_kinase"/>
</dbReference>
<evidence type="ECO:0000256" key="5">
    <source>
        <dbReference type="ARBA" id="ARBA00022519"/>
    </source>
</evidence>
<dbReference type="PROSITE" id="PS50109">
    <property type="entry name" value="HIS_KIN"/>
    <property type="match status" value="1"/>
</dbReference>
<evidence type="ECO:0000256" key="12">
    <source>
        <dbReference type="ARBA" id="ARBA00022989"/>
    </source>
</evidence>
<dbReference type="InterPro" id="IPR036890">
    <property type="entry name" value="HATPase_C_sf"/>
</dbReference>
<dbReference type="SMART" id="SM00387">
    <property type="entry name" value="HATPase_c"/>
    <property type="match status" value="1"/>
</dbReference>
<evidence type="ECO:0000256" key="10">
    <source>
        <dbReference type="ARBA" id="ARBA00022777"/>
    </source>
</evidence>
<evidence type="ECO:0000256" key="14">
    <source>
        <dbReference type="ARBA" id="ARBA00023136"/>
    </source>
</evidence>
<reference evidence="18 19" key="1">
    <citation type="submission" date="2018-12" db="EMBL/GenBank/DDBJ databases">
        <title>Complete genome sequencing of Tabrizicola sp. K13M18.</title>
        <authorList>
            <person name="Bae J.-W."/>
        </authorList>
    </citation>
    <scope>NUCLEOTIDE SEQUENCE [LARGE SCALE GENOMIC DNA]</scope>
    <source>
        <strain evidence="18 19">K13M18</strain>
    </source>
</reference>
<evidence type="ECO:0000259" key="16">
    <source>
        <dbReference type="PROSITE" id="PS50109"/>
    </source>
</evidence>
<dbReference type="InterPro" id="IPR003660">
    <property type="entry name" value="HAMP_dom"/>
</dbReference>
<feature type="transmembrane region" description="Helical" evidence="15">
    <location>
        <begin position="169"/>
        <end position="196"/>
    </location>
</feature>
<comment type="subcellular location">
    <subcellularLocation>
        <location evidence="2">Cell inner membrane</location>
        <topology evidence="2">Multi-pass membrane protein</topology>
    </subcellularLocation>
</comment>
<dbReference type="OrthoDB" id="9804645at2"/>
<evidence type="ECO:0000256" key="6">
    <source>
        <dbReference type="ARBA" id="ARBA00022553"/>
    </source>
</evidence>
<keyword evidence="9" id="KW-0547">Nucleotide-binding</keyword>
<proteinExistence type="predicted"/>
<dbReference type="EC" id="2.7.13.3" evidence="3"/>
<dbReference type="KEGG" id="taw:EI545_12190"/>
<evidence type="ECO:0000256" key="3">
    <source>
        <dbReference type="ARBA" id="ARBA00012438"/>
    </source>
</evidence>
<dbReference type="PANTHER" id="PTHR44936">
    <property type="entry name" value="SENSOR PROTEIN CREC"/>
    <property type="match status" value="1"/>
</dbReference>
<dbReference type="InterPro" id="IPR003661">
    <property type="entry name" value="HisK_dim/P_dom"/>
</dbReference>
<evidence type="ECO:0000256" key="1">
    <source>
        <dbReference type="ARBA" id="ARBA00000085"/>
    </source>
</evidence>
<dbReference type="Pfam" id="PF00512">
    <property type="entry name" value="HisKA"/>
    <property type="match status" value="1"/>
</dbReference>
<keyword evidence="8 15" id="KW-0812">Transmembrane</keyword>
<keyword evidence="19" id="KW-1185">Reference proteome</keyword>
<evidence type="ECO:0000256" key="8">
    <source>
        <dbReference type="ARBA" id="ARBA00022692"/>
    </source>
</evidence>
<feature type="domain" description="Histidine kinase" evidence="16">
    <location>
        <begin position="250"/>
        <end position="453"/>
    </location>
</feature>
<dbReference type="InterPro" id="IPR003594">
    <property type="entry name" value="HATPase_dom"/>
</dbReference>
<dbReference type="EMBL" id="CP034328">
    <property type="protein sequence ID" value="AZL59525.1"/>
    <property type="molecule type" value="Genomic_DNA"/>
</dbReference>
<dbReference type="Proteomes" id="UP000282002">
    <property type="component" value="Chromosome"/>
</dbReference>
<evidence type="ECO:0000259" key="17">
    <source>
        <dbReference type="PROSITE" id="PS50885"/>
    </source>
</evidence>
<dbReference type="PANTHER" id="PTHR44936:SF5">
    <property type="entry name" value="SENSOR HISTIDINE KINASE ENVZ"/>
    <property type="match status" value="1"/>
</dbReference>
<evidence type="ECO:0000256" key="15">
    <source>
        <dbReference type="SAM" id="Phobius"/>
    </source>
</evidence>
<keyword evidence="12 15" id="KW-1133">Transmembrane helix</keyword>
<protein>
    <recommendedName>
        <fullName evidence="3">histidine kinase</fullName>
        <ecNumber evidence="3">2.7.13.3</ecNumber>
    </recommendedName>
</protein>
<gene>
    <name evidence="18" type="ORF">EI545_12190</name>
</gene>
<keyword evidence="7" id="KW-0808">Transferase</keyword>
<dbReference type="InterPro" id="IPR004358">
    <property type="entry name" value="Sig_transdc_His_kin-like_C"/>
</dbReference>
<keyword evidence="11" id="KW-0067">ATP-binding</keyword>
<dbReference type="SUPFAM" id="SSF47384">
    <property type="entry name" value="Homodimeric domain of signal transducing histidine kinase"/>
    <property type="match status" value="1"/>
</dbReference>
<dbReference type="PRINTS" id="PR00344">
    <property type="entry name" value="BCTRLSENSOR"/>
</dbReference>
<evidence type="ECO:0000256" key="9">
    <source>
        <dbReference type="ARBA" id="ARBA00022741"/>
    </source>
</evidence>
<dbReference type="Pfam" id="PF00672">
    <property type="entry name" value="HAMP"/>
    <property type="match status" value="1"/>
</dbReference>
<comment type="catalytic activity">
    <reaction evidence="1">
        <text>ATP + protein L-histidine = ADP + protein N-phospho-L-histidine.</text>
        <dbReference type="EC" id="2.7.13.3"/>
    </reaction>
</comment>
<evidence type="ECO:0000313" key="19">
    <source>
        <dbReference type="Proteomes" id="UP000282002"/>
    </source>
</evidence>
<dbReference type="RefSeq" id="WP_125325720.1">
    <property type="nucleotide sequence ID" value="NZ_CP034328.1"/>
</dbReference>
<evidence type="ECO:0000313" key="18">
    <source>
        <dbReference type="EMBL" id="AZL59525.1"/>
    </source>
</evidence>
<dbReference type="InterPro" id="IPR036097">
    <property type="entry name" value="HisK_dim/P_sf"/>
</dbReference>
<evidence type="ECO:0000256" key="4">
    <source>
        <dbReference type="ARBA" id="ARBA00022475"/>
    </source>
</evidence>
<dbReference type="GO" id="GO:0005886">
    <property type="term" value="C:plasma membrane"/>
    <property type="evidence" value="ECO:0007669"/>
    <property type="project" value="UniProtKB-SubCell"/>
</dbReference>
<keyword evidence="14 15" id="KW-0472">Membrane</keyword>